<dbReference type="EMBL" id="JBHSIS010000007">
    <property type="protein sequence ID" value="MFC4855111.1"/>
    <property type="molecule type" value="Genomic_DNA"/>
</dbReference>
<dbReference type="Gene3D" id="2.40.37.20">
    <property type="entry name" value="D-serine dehydratase-like domain"/>
    <property type="match status" value="1"/>
</dbReference>
<gene>
    <name evidence="2" type="ORF">ACFPCV_16515</name>
</gene>
<evidence type="ECO:0000313" key="3">
    <source>
        <dbReference type="Proteomes" id="UP001595859"/>
    </source>
</evidence>
<dbReference type="InterPro" id="IPR029066">
    <property type="entry name" value="PLP-binding_barrel"/>
</dbReference>
<dbReference type="InterPro" id="IPR042208">
    <property type="entry name" value="D-ser_dehydrat-like_sf"/>
</dbReference>
<dbReference type="Pfam" id="PF14031">
    <property type="entry name" value="D-ser_dehydrat"/>
    <property type="match status" value="1"/>
</dbReference>
<organism evidence="2 3">
    <name type="scientific">Actinophytocola glycyrrhizae</name>
    <dbReference type="NCBI Taxonomy" id="2044873"/>
    <lineage>
        <taxon>Bacteria</taxon>
        <taxon>Bacillati</taxon>
        <taxon>Actinomycetota</taxon>
        <taxon>Actinomycetes</taxon>
        <taxon>Pseudonocardiales</taxon>
        <taxon>Pseudonocardiaceae</taxon>
    </lineage>
</organism>
<keyword evidence="3" id="KW-1185">Reference proteome</keyword>
<dbReference type="PANTHER" id="PTHR28004">
    <property type="entry name" value="ZGC:162816-RELATED"/>
    <property type="match status" value="1"/>
</dbReference>
<dbReference type="Proteomes" id="UP001595859">
    <property type="component" value="Unassembled WGS sequence"/>
</dbReference>
<name>A0ABV9S3E5_9PSEU</name>
<evidence type="ECO:0000259" key="1">
    <source>
        <dbReference type="SMART" id="SM01119"/>
    </source>
</evidence>
<dbReference type="RefSeq" id="WP_378057059.1">
    <property type="nucleotide sequence ID" value="NZ_JBHSIS010000007.1"/>
</dbReference>
<reference evidence="3" key="1">
    <citation type="journal article" date="2019" name="Int. J. Syst. Evol. Microbiol.">
        <title>The Global Catalogue of Microorganisms (GCM) 10K type strain sequencing project: providing services to taxonomists for standard genome sequencing and annotation.</title>
        <authorList>
            <consortium name="The Broad Institute Genomics Platform"/>
            <consortium name="The Broad Institute Genome Sequencing Center for Infectious Disease"/>
            <person name="Wu L."/>
            <person name="Ma J."/>
        </authorList>
    </citation>
    <scope>NUCLEOTIDE SEQUENCE [LARGE SCALE GENOMIC DNA]</scope>
    <source>
        <strain evidence="3">ZS-22-S1</strain>
    </source>
</reference>
<accession>A0ABV9S3E5</accession>
<feature type="domain" description="D-serine dehydratase-like" evidence="1">
    <location>
        <begin position="327"/>
        <end position="423"/>
    </location>
</feature>
<dbReference type="PANTHER" id="PTHR28004:SF8">
    <property type="entry name" value="D-SERINE DEAMINASE"/>
    <property type="match status" value="1"/>
</dbReference>
<sequence>MPQITPGRLDPAALDALLDERIDWRFKAIPASLSGSSIRDARDRRLNLFRDGFLPPVTVLDEPALTHNIATMADLCARHGFAHAPHGKTTMAPQLFARQFAHGAWGQTAANASQLRIYRAFGVNRVILANELVDAAALRWLAGELDRDAGFEFWCWADTERGVELMTAALREAAPSRPVDVLIELGVPGGRTGCRDRAAALAVAEAVAASPVLRLTGVASYEGAVAGDATTDGLAAVHSHLTGLRALAVDLAERGHFAGVDQVVVTAGGSAFFDQVVDVLGAPWPDGLPVLPVLRSGAYLTHDEGFYERNSPLGARPRLDGARLRPAVRAWAQVNSRPEPRLAFITAGKRDVPYDIDLPVPELRRAGGVTAPLTGCVVTKVNDQHGFVRLGADAALAVGDWVGLGLSHPCTTFDKVPMVPMVGADGETVVDLIRTFF</sequence>
<dbReference type="InterPro" id="IPR026956">
    <property type="entry name" value="D-ser_dehydrat-like_dom"/>
</dbReference>
<comment type="caution">
    <text evidence="2">The sequence shown here is derived from an EMBL/GenBank/DDBJ whole genome shotgun (WGS) entry which is preliminary data.</text>
</comment>
<dbReference type="Gene3D" id="3.20.20.10">
    <property type="entry name" value="Alanine racemase"/>
    <property type="match status" value="1"/>
</dbReference>
<evidence type="ECO:0000313" key="2">
    <source>
        <dbReference type="EMBL" id="MFC4855111.1"/>
    </source>
</evidence>
<dbReference type="InterPro" id="IPR051466">
    <property type="entry name" value="D-amino_acid_metab_enzyme"/>
</dbReference>
<dbReference type="SMART" id="SM01119">
    <property type="entry name" value="D-ser_dehydrat"/>
    <property type="match status" value="1"/>
</dbReference>
<protein>
    <submittedName>
        <fullName evidence="2">Amino acid deaminase</fullName>
    </submittedName>
</protein>
<proteinExistence type="predicted"/>
<dbReference type="SUPFAM" id="SSF51419">
    <property type="entry name" value="PLP-binding barrel"/>
    <property type="match status" value="1"/>
</dbReference>